<accession>A0A4S2KQN6</accession>
<dbReference type="OrthoDB" id="1679758at2759"/>
<comment type="caution">
    <text evidence="6">The sequence shown here is derived from an EMBL/GenBank/DDBJ whole genome shotgun (WGS) entry which is preliminary data.</text>
</comment>
<proteinExistence type="predicted"/>
<feature type="domain" description="LIM zinc-binding" evidence="5">
    <location>
        <begin position="9"/>
        <end position="71"/>
    </location>
</feature>
<evidence type="ECO:0000313" key="7">
    <source>
        <dbReference type="Proteomes" id="UP000308267"/>
    </source>
</evidence>
<name>A0A4S2KQN6_OPIFE</name>
<dbReference type="EMBL" id="SJOL01010838">
    <property type="protein sequence ID" value="TGZ50379.1"/>
    <property type="molecule type" value="Genomic_DNA"/>
</dbReference>
<dbReference type="Pfam" id="PF00412">
    <property type="entry name" value="LIM"/>
    <property type="match status" value="1"/>
</dbReference>
<keyword evidence="2 4" id="KW-0862">Zinc</keyword>
<dbReference type="Gene3D" id="2.10.110.10">
    <property type="entry name" value="Cysteine Rich Protein"/>
    <property type="match status" value="1"/>
</dbReference>
<dbReference type="GO" id="GO:0046872">
    <property type="term" value="F:metal ion binding"/>
    <property type="evidence" value="ECO:0007669"/>
    <property type="project" value="UniProtKB-KW"/>
</dbReference>
<dbReference type="AlphaFoldDB" id="A0A4S2KQN6"/>
<evidence type="ECO:0000256" key="4">
    <source>
        <dbReference type="PROSITE-ProRule" id="PRU00125"/>
    </source>
</evidence>
<sequence>MPFVPPKTEKCVRCGKSVYANERMEAGDKIWHRLCFRCSVCDMSLKSRSNHVEKPRSILQPFQPHLGLSDVHTTGIQN</sequence>
<keyword evidence="1 4" id="KW-0479">Metal-binding</keyword>
<protein>
    <recommendedName>
        <fullName evidence="5">LIM zinc-binding domain-containing protein</fullName>
    </recommendedName>
</protein>
<dbReference type="PROSITE" id="PS00478">
    <property type="entry name" value="LIM_DOMAIN_1"/>
    <property type="match status" value="1"/>
</dbReference>
<dbReference type="InterPro" id="IPR001781">
    <property type="entry name" value="Znf_LIM"/>
</dbReference>
<reference evidence="6 7" key="1">
    <citation type="journal article" date="2019" name="BMC Genomics">
        <title>New insights from Opisthorchis felineus genome: update on genomics of the epidemiologically important liver flukes.</title>
        <authorList>
            <person name="Ershov N.I."/>
            <person name="Mordvinov V.A."/>
            <person name="Prokhortchouk E.B."/>
            <person name="Pakharukova M.Y."/>
            <person name="Gunbin K.V."/>
            <person name="Ustyantsev K."/>
            <person name="Genaev M.A."/>
            <person name="Blinov A.G."/>
            <person name="Mazur A."/>
            <person name="Boulygina E."/>
            <person name="Tsygankova S."/>
            <person name="Khrameeva E."/>
            <person name="Chekanov N."/>
            <person name="Fan G."/>
            <person name="Xiao A."/>
            <person name="Zhang H."/>
            <person name="Xu X."/>
            <person name="Yang H."/>
            <person name="Solovyev V."/>
            <person name="Lee S.M."/>
            <person name="Liu X."/>
            <person name="Afonnikov D.A."/>
            <person name="Skryabin K.G."/>
        </authorList>
    </citation>
    <scope>NUCLEOTIDE SEQUENCE [LARGE SCALE GENOMIC DNA]</scope>
    <source>
        <strain evidence="6">AK-0245</strain>
        <tissue evidence="6">Whole organism</tissue>
    </source>
</reference>
<evidence type="ECO:0000256" key="1">
    <source>
        <dbReference type="ARBA" id="ARBA00022723"/>
    </source>
</evidence>
<evidence type="ECO:0000256" key="2">
    <source>
        <dbReference type="ARBA" id="ARBA00022833"/>
    </source>
</evidence>
<keyword evidence="3 4" id="KW-0440">LIM domain</keyword>
<keyword evidence="7" id="KW-1185">Reference proteome</keyword>
<dbReference type="Proteomes" id="UP000308267">
    <property type="component" value="Unassembled WGS sequence"/>
</dbReference>
<dbReference type="SMART" id="SM00132">
    <property type="entry name" value="LIM"/>
    <property type="match status" value="1"/>
</dbReference>
<gene>
    <name evidence="6" type="ORF">CRM22_010787</name>
</gene>
<evidence type="ECO:0000313" key="6">
    <source>
        <dbReference type="EMBL" id="TGZ50379.1"/>
    </source>
</evidence>
<dbReference type="SUPFAM" id="SSF57716">
    <property type="entry name" value="Glucocorticoid receptor-like (DNA-binding domain)"/>
    <property type="match status" value="1"/>
</dbReference>
<evidence type="ECO:0000256" key="3">
    <source>
        <dbReference type="ARBA" id="ARBA00023038"/>
    </source>
</evidence>
<dbReference type="PROSITE" id="PS50023">
    <property type="entry name" value="LIM_DOMAIN_2"/>
    <property type="match status" value="1"/>
</dbReference>
<evidence type="ECO:0000259" key="5">
    <source>
        <dbReference type="PROSITE" id="PS50023"/>
    </source>
</evidence>
<organism evidence="6 7">
    <name type="scientific">Opisthorchis felineus</name>
    <dbReference type="NCBI Taxonomy" id="147828"/>
    <lineage>
        <taxon>Eukaryota</taxon>
        <taxon>Metazoa</taxon>
        <taxon>Spiralia</taxon>
        <taxon>Lophotrochozoa</taxon>
        <taxon>Platyhelminthes</taxon>
        <taxon>Trematoda</taxon>
        <taxon>Digenea</taxon>
        <taxon>Opisthorchiida</taxon>
        <taxon>Opisthorchiata</taxon>
        <taxon>Opisthorchiidae</taxon>
        <taxon>Opisthorchis</taxon>
    </lineage>
</organism>